<organism evidence="7">
    <name type="scientific">Staphylococcus aureus (strain MRSA ST398 / isolate S0385)</name>
    <dbReference type="NCBI Taxonomy" id="523796"/>
    <lineage>
        <taxon>Bacteria</taxon>
        <taxon>Bacillati</taxon>
        <taxon>Bacillota</taxon>
        <taxon>Bacilli</taxon>
        <taxon>Bacillales</taxon>
        <taxon>Staphylococcaceae</taxon>
        <taxon>Staphylococcus</taxon>
    </lineage>
</organism>
<dbReference type="NCBIfam" id="NF041497">
    <property type="entry name" value="MobV"/>
    <property type="match status" value="1"/>
</dbReference>
<dbReference type="GO" id="GO:0006310">
    <property type="term" value="P:DNA recombination"/>
    <property type="evidence" value="ECO:0007669"/>
    <property type="project" value="InterPro"/>
</dbReference>
<evidence type="ECO:0000256" key="6">
    <source>
        <dbReference type="SAM" id="MobiDB-lite"/>
    </source>
</evidence>
<keyword evidence="5" id="KW-0175">Coiled coil</keyword>
<comment type="function">
    <text evidence="1">The interaction of the RSA site and the PRE protein may not only serves a function in plasmid maintenance, but may also contributes to the distribution of small antibiotic resistance plasmids among Gram-positive bacteria.</text>
</comment>
<evidence type="ECO:0000256" key="1">
    <source>
        <dbReference type="ARBA" id="ARBA00002445"/>
    </source>
</evidence>
<dbReference type="AlphaFoldDB" id="C7C2U1"/>
<dbReference type="PATRIC" id="fig|523796.5.peg.2710"/>
<evidence type="ECO:0000256" key="4">
    <source>
        <dbReference type="ARBA" id="ARBA00031709"/>
    </source>
</evidence>
<protein>
    <recommendedName>
        <fullName evidence="4">Mobilization protein</fullName>
    </recommendedName>
    <alternativeName>
        <fullName evidence="3">Plasmid recombinase</fullName>
    </alternativeName>
</protein>
<gene>
    <name evidence="7" type="primary">mob</name>
    <name evidence="7" type="synonym">pre</name>
</gene>
<proteinExistence type="inferred from homology"/>
<dbReference type="EMBL" id="FN377602">
    <property type="protein sequence ID" value="CAY33079.1"/>
    <property type="molecule type" value="Genomic_DNA"/>
</dbReference>
<evidence type="ECO:0000313" key="7">
    <source>
        <dbReference type="EMBL" id="CAY33079.1"/>
    </source>
</evidence>
<dbReference type="GO" id="GO:0003677">
    <property type="term" value="F:DNA binding"/>
    <property type="evidence" value="ECO:0007669"/>
    <property type="project" value="InterPro"/>
</dbReference>
<comment type="similarity">
    <text evidence="2">Belongs to the plasmid mobilization pre family.</text>
</comment>
<sequence length="408" mass="48230">MSMIVARMQKMKAENLVGIGNHNQRKTKNHSNPDIDTSLSKLNYDLVDRTQNYKTDIENFINENKSTTRAVRKDAVLVNEWIISSDKDFFDNLTESEIENFFERSKDYFAEKFGEKNIRYATVHLDESTPHMHMGIVPFDKDNKLSAKRVFNRQALRDVQEELPKYLQDFQFEIARGQKGSERKNLTVPEFKKLKEEELEIKKELQIKKDELIAYTKENQIDKKLDITPIKEMEDIEIETDEKTLFGKNKTEIVRQWTGNIILSENDYLKLNKEIKKGKKTEGRLAAILETDVYQENKELKNELKDQIDKNDKDIDDYNDLVKRYNNLYEENTSLKSQIGDLKEEIKLIYQSTKRFLKDRISDFKAFKEVFKELADNISNISREKGLDSSFKKEFDRENKKKQTRGIR</sequence>
<evidence type="ECO:0000256" key="5">
    <source>
        <dbReference type="SAM" id="Coils"/>
    </source>
</evidence>
<dbReference type="Pfam" id="PF01076">
    <property type="entry name" value="Mob_Pre"/>
    <property type="match status" value="1"/>
</dbReference>
<name>C7C2U1_STAA5</name>
<feature type="coiled-coil region" evidence="5">
    <location>
        <begin position="294"/>
        <end position="345"/>
    </location>
</feature>
<evidence type="ECO:0000256" key="3">
    <source>
        <dbReference type="ARBA" id="ARBA00029953"/>
    </source>
</evidence>
<keyword evidence="7" id="KW-0614">Plasmid</keyword>
<dbReference type="InterPro" id="IPR001668">
    <property type="entry name" value="Mob_Pre"/>
</dbReference>
<reference evidence="7" key="2">
    <citation type="submission" date="2010-04" db="EMBL/GenBank/DDBJ databases">
        <authorList>
            <person name="Schwarz S.P."/>
        </authorList>
    </citation>
    <scope>NUCLEOTIDE SEQUENCE</scope>
    <source>
        <strain evidence="7">ST398</strain>
        <plasmid evidence="7">pKKS825</plasmid>
    </source>
</reference>
<feature type="compositionally biased region" description="Basic and acidic residues" evidence="6">
    <location>
        <begin position="389"/>
        <end position="401"/>
    </location>
</feature>
<dbReference type="CDD" id="cd17242">
    <property type="entry name" value="MobM_relaxase"/>
    <property type="match status" value="1"/>
</dbReference>
<dbReference type="RefSeq" id="WP_012779614.1">
    <property type="nucleotide sequence ID" value="NC_013034.2"/>
</dbReference>
<reference evidence="7" key="1">
    <citation type="journal article" date="2009" name="Antimicrob. Agents Chemother.">
        <title>Novel ABC transporter gene, vga(C), located on a multiresistance plasmid from a porcine methicillin-resistant Staphylococcus aureus ST398 strain.</title>
        <authorList>
            <person name="Kadlec K."/>
            <person name="Schwarz S."/>
        </authorList>
    </citation>
    <scope>NUCLEOTIDE SEQUENCE [LARGE SCALE GENOMIC DNA]</scope>
    <source>
        <strain evidence="7">ST398</strain>
        <plasmid evidence="7">pKKS825</plasmid>
    </source>
</reference>
<evidence type="ECO:0000256" key="2">
    <source>
        <dbReference type="ARBA" id="ARBA00010657"/>
    </source>
</evidence>
<dbReference type="Gene3D" id="3.30.930.30">
    <property type="match status" value="1"/>
</dbReference>
<feature type="region of interest" description="Disordered" evidence="6">
    <location>
        <begin position="389"/>
        <end position="408"/>
    </location>
</feature>
<geneLocation type="plasmid" evidence="7">
    <name>pKKS825</name>
</geneLocation>
<accession>C7C2U1</accession>